<dbReference type="GO" id="GO:0061503">
    <property type="term" value="F:tRNA threonylcarbamoyladenosine dehydratase"/>
    <property type="evidence" value="ECO:0007669"/>
    <property type="project" value="TreeGrafter"/>
</dbReference>
<dbReference type="PATRIC" id="fig|230361.4.peg.2240"/>
<keyword evidence="3" id="KW-1185">Reference proteome</keyword>
<dbReference type="RefSeq" id="WP_058740129.1">
    <property type="nucleotide sequence ID" value="NZ_CP011266.1"/>
</dbReference>
<evidence type="ECO:0000313" key="3">
    <source>
        <dbReference type="Proteomes" id="UP000067738"/>
    </source>
</evidence>
<accession>A0A0U2TW18</accession>
<dbReference type="AlphaFoldDB" id="A0A0U2TW18"/>
<dbReference type="PANTHER" id="PTHR43267">
    <property type="entry name" value="TRNA THREONYLCARBAMOYLADENOSINE DEHYDRATASE"/>
    <property type="match status" value="1"/>
</dbReference>
<dbReference type="OrthoDB" id="7915at2157"/>
<gene>
    <name evidence="2" type="primary">moeB2</name>
    <name evidence="2" type="ORF">sm9_2167</name>
</gene>
<dbReference type="PANTHER" id="PTHR43267:SF1">
    <property type="entry name" value="TRNA THREONYLCARBAMOYLADENOSINE DEHYDRATASE"/>
    <property type="match status" value="1"/>
</dbReference>
<evidence type="ECO:0000313" key="2">
    <source>
        <dbReference type="EMBL" id="ALT69923.1"/>
    </source>
</evidence>
<dbReference type="GO" id="GO:0008641">
    <property type="term" value="F:ubiquitin-like modifier activating enzyme activity"/>
    <property type="evidence" value="ECO:0007669"/>
    <property type="project" value="InterPro"/>
</dbReference>
<dbReference type="EMBL" id="CP011266">
    <property type="protein sequence ID" value="ALT69923.1"/>
    <property type="molecule type" value="Genomic_DNA"/>
</dbReference>
<reference evidence="2 3" key="1">
    <citation type="submission" date="2015-04" db="EMBL/GenBank/DDBJ databases">
        <title>The complete genome sequence of the rumen methanogen Methanobrevibacter millerae SM9.</title>
        <authorList>
            <person name="Leahy S.C."/>
            <person name="Kelly W.J."/>
            <person name="Pacheco D.M."/>
            <person name="Li D."/>
            <person name="Altermann E."/>
            <person name="Attwood G.T."/>
        </authorList>
    </citation>
    <scope>NUCLEOTIDE SEQUENCE [LARGE SCALE GENOMIC DNA]</scope>
    <source>
        <strain evidence="2 3">SM9</strain>
    </source>
</reference>
<dbReference type="KEGG" id="mmil:sm9_2167"/>
<dbReference type="Gene3D" id="3.40.50.720">
    <property type="entry name" value="NAD(P)-binding Rossmann-like Domain"/>
    <property type="match status" value="1"/>
</dbReference>
<name>A0A0U2TW18_9EURY</name>
<sequence length="251" mass="27352">MPTRYIGDGYWEIASRQMSIVTRSEQQRFKDAKISVIGCGGIGGQSIEMLARMGIGELIVVDEDAFDISNLNRQTLANLSEVGLDKSAVAAEKVRLINPYVKITSYSEHVDETNIDKIISDSDIVIDALDNVLTRVIVSRKAKEKGIPYIHGAIHGTLGQLTTFLPDGERTYEEMFNLPSKGKELTPEVLDELSNVTSGVPPVIGPTPNLIGCLQGMEAFKIITGVGKVTAAPEILTFDLLNLNSFSIEEI</sequence>
<proteinExistence type="predicted"/>
<feature type="domain" description="THIF-type NAD/FAD binding fold" evidence="1">
    <location>
        <begin position="15"/>
        <end position="245"/>
    </location>
</feature>
<dbReference type="GO" id="GO:0061504">
    <property type="term" value="P:cyclic threonylcarbamoyladenosine biosynthetic process"/>
    <property type="evidence" value="ECO:0007669"/>
    <property type="project" value="TreeGrafter"/>
</dbReference>
<dbReference type="Pfam" id="PF00899">
    <property type="entry name" value="ThiF"/>
    <property type="match status" value="1"/>
</dbReference>
<dbReference type="Proteomes" id="UP000067738">
    <property type="component" value="Chromosome"/>
</dbReference>
<dbReference type="GeneID" id="26737125"/>
<dbReference type="InterPro" id="IPR045886">
    <property type="entry name" value="ThiF/MoeB/HesA"/>
</dbReference>
<dbReference type="InterPro" id="IPR000594">
    <property type="entry name" value="ThiF_NAD_FAD-bd"/>
</dbReference>
<organism evidence="2 3">
    <name type="scientific">Methanobrevibacter millerae</name>
    <dbReference type="NCBI Taxonomy" id="230361"/>
    <lineage>
        <taxon>Archaea</taxon>
        <taxon>Methanobacteriati</taxon>
        <taxon>Methanobacteriota</taxon>
        <taxon>Methanomada group</taxon>
        <taxon>Methanobacteria</taxon>
        <taxon>Methanobacteriales</taxon>
        <taxon>Methanobacteriaceae</taxon>
        <taxon>Methanobrevibacter</taxon>
    </lineage>
</organism>
<dbReference type="InterPro" id="IPR035985">
    <property type="entry name" value="Ubiquitin-activating_enz"/>
</dbReference>
<protein>
    <submittedName>
        <fullName evidence="2">Molybdopterin biosynthesis protein MoeB2</fullName>
    </submittedName>
</protein>
<dbReference type="SUPFAM" id="SSF69572">
    <property type="entry name" value="Activating enzymes of the ubiquitin-like proteins"/>
    <property type="match status" value="1"/>
</dbReference>
<evidence type="ECO:0000259" key="1">
    <source>
        <dbReference type="Pfam" id="PF00899"/>
    </source>
</evidence>
<dbReference type="CDD" id="cd00757">
    <property type="entry name" value="ThiF_MoeB_HesA_family"/>
    <property type="match status" value="1"/>
</dbReference>